<protein>
    <submittedName>
        <fullName evidence="1">Uncharacterized protein</fullName>
    </submittedName>
</protein>
<accession>A0A1H1MWX2</accession>
<organism evidence="1 2">
    <name type="scientific">Actinopolymorpha singaporensis</name>
    <dbReference type="NCBI Taxonomy" id="117157"/>
    <lineage>
        <taxon>Bacteria</taxon>
        <taxon>Bacillati</taxon>
        <taxon>Actinomycetota</taxon>
        <taxon>Actinomycetes</taxon>
        <taxon>Propionibacteriales</taxon>
        <taxon>Actinopolymorphaceae</taxon>
        <taxon>Actinopolymorpha</taxon>
    </lineage>
</organism>
<name>A0A1H1MWX2_9ACTN</name>
<sequence length="30" mass="3369">MSPLAASMQQAVYTSYSWIPIATYRRAAAY</sequence>
<gene>
    <name evidence="1" type="ORF">SAMN04489717_0972</name>
</gene>
<evidence type="ECO:0000313" key="2">
    <source>
        <dbReference type="Proteomes" id="UP000198983"/>
    </source>
</evidence>
<reference evidence="1 2" key="1">
    <citation type="submission" date="2016-10" db="EMBL/GenBank/DDBJ databases">
        <authorList>
            <person name="de Groot N.N."/>
        </authorList>
    </citation>
    <scope>NUCLEOTIDE SEQUENCE [LARGE SCALE GENOMIC DNA]</scope>
    <source>
        <strain evidence="1 2">DSM 22024</strain>
    </source>
</reference>
<dbReference type="AlphaFoldDB" id="A0A1H1MWX2"/>
<proteinExistence type="predicted"/>
<dbReference type="Proteomes" id="UP000198983">
    <property type="component" value="Chromosome I"/>
</dbReference>
<keyword evidence="2" id="KW-1185">Reference proteome</keyword>
<evidence type="ECO:0000313" key="1">
    <source>
        <dbReference type="EMBL" id="SDR90449.1"/>
    </source>
</evidence>
<dbReference type="EMBL" id="LT629732">
    <property type="protein sequence ID" value="SDR90449.1"/>
    <property type="molecule type" value="Genomic_DNA"/>
</dbReference>